<dbReference type="AlphaFoldDB" id="A0A9D1E3N4"/>
<sequence length="269" mass="30634">MHKIFGDKCEVSYVDRKGAYIIPSHNGKLGVVQTSKGFFFLGGGIDENETDIECIQRECSEEAGCTAVVKEFICSAEAYSEHPVIGHFHPIQNYYAGEIIQKDQEPIEADHKLVWMTYEELKGNMFLEMQNWALDRYHELKETEKDNAIVELTADEIDELVFEEQLASGEYDEEVPEYYFSNPDPYAKVEPRPDDAPKREFTFDEKGNIVVKNLSAFWLPDVKIVDEIGGTEYTVTGSYEGTETLDKKLHRIMEQNAADDESGITEDGE</sequence>
<dbReference type="InterPro" id="IPR015797">
    <property type="entry name" value="NUDIX_hydrolase-like_dom_sf"/>
</dbReference>
<gene>
    <name evidence="2" type="ORF">IAC95_01965</name>
</gene>
<dbReference type="Gene3D" id="3.90.79.10">
    <property type="entry name" value="Nucleoside Triphosphate Pyrophosphohydrolase"/>
    <property type="match status" value="1"/>
</dbReference>
<dbReference type="EMBL" id="DVHL01000016">
    <property type="protein sequence ID" value="HIR65640.1"/>
    <property type="molecule type" value="Genomic_DNA"/>
</dbReference>
<proteinExistence type="predicted"/>
<dbReference type="PROSITE" id="PS51462">
    <property type="entry name" value="NUDIX"/>
    <property type="match status" value="1"/>
</dbReference>
<evidence type="ECO:0000313" key="2">
    <source>
        <dbReference type="EMBL" id="HIR65640.1"/>
    </source>
</evidence>
<accession>A0A9D1E3N4</accession>
<feature type="domain" description="Nudix hydrolase" evidence="1">
    <location>
        <begin position="12"/>
        <end position="142"/>
    </location>
</feature>
<organism evidence="2 3">
    <name type="scientific">Candidatus Fimimonas gallinarum</name>
    <dbReference type="NCBI Taxonomy" id="2840821"/>
    <lineage>
        <taxon>Bacteria</taxon>
        <taxon>Pseudomonadati</taxon>
        <taxon>Myxococcota</taxon>
        <taxon>Myxococcia</taxon>
        <taxon>Myxococcales</taxon>
        <taxon>Cystobacterineae</taxon>
        <taxon>Myxococcaceae</taxon>
        <taxon>Myxococcaceae incertae sedis</taxon>
        <taxon>Candidatus Fimimonas</taxon>
    </lineage>
</organism>
<reference evidence="2" key="2">
    <citation type="journal article" date="2021" name="PeerJ">
        <title>Extensive microbial diversity within the chicken gut microbiome revealed by metagenomics and culture.</title>
        <authorList>
            <person name="Gilroy R."/>
            <person name="Ravi A."/>
            <person name="Getino M."/>
            <person name="Pursley I."/>
            <person name="Horton D.L."/>
            <person name="Alikhan N.F."/>
            <person name="Baker D."/>
            <person name="Gharbi K."/>
            <person name="Hall N."/>
            <person name="Watson M."/>
            <person name="Adriaenssens E.M."/>
            <person name="Foster-Nyarko E."/>
            <person name="Jarju S."/>
            <person name="Secka A."/>
            <person name="Antonio M."/>
            <person name="Oren A."/>
            <person name="Chaudhuri R.R."/>
            <person name="La Ragione R."/>
            <person name="Hildebrand F."/>
            <person name="Pallen M.J."/>
        </authorList>
    </citation>
    <scope>NUCLEOTIDE SEQUENCE</scope>
    <source>
        <strain evidence="2">CHK121-14286</strain>
    </source>
</reference>
<protein>
    <submittedName>
        <fullName evidence="2">NUDIX domain-containing protein</fullName>
    </submittedName>
</protein>
<dbReference type="InterPro" id="IPR000086">
    <property type="entry name" value="NUDIX_hydrolase_dom"/>
</dbReference>
<dbReference type="Proteomes" id="UP000824200">
    <property type="component" value="Unassembled WGS sequence"/>
</dbReference>
<reference evidence="2" key="1">
    <citation type="submission" date="2020-10" db="EMBL/GenBank/DDBJ databases">
        <authorList>
            <person name="Gilroy R."/>
        </authorList>
    </citation>
    <scope>NUCLEOTIDE SEQUENCE</scope>
    <source>
        <strain evidence="2">CHK121-14286</strain>
    </source>
</reference>
<evidence type="ECO:0000259" key="1">
    <source>
        <dbReference type="PROSITE" id="PS51462"/>
    </source>
</evidence>
<name>A0A9D1E3N4_9BACT</name>
<evidence type="ECO:0000313" key="3">
    <source>
        <dbReference type="Proteomes" id="UP000824200"/>
    </source>
</evidence>
<dbReference type="Pfam" id="PF00293">
    <property type="entry name" value="NUDIX"/>
    <property type="match status" value="1"/>
</dbReference>
<dbReference type="SUPFAM" id="SSF55811">
    <property type="entry name" value="Nudix"/>
    <property type="match status" value="1"/>
</dbReference>
<comment type="caution">
    <text evidence="2">The sequence shown here is derived from an EMBL/GenBank/DDBJ whole genome shotgun (WGS) entry which is preliminary data.</text>
</comment>